<gene>
    <name evidence="2" type="ORF">H5P34_04960</name>
</gene>
<dbReference type="EMBL" id="JACKVC010000009">
    <property type="protein sequence ID" value="MCV7387392.1"/>
    <property type="molecule type" value="Genomic_DNA"/>
</dbReference>
<dbReference type="InterPro" id="IPR029068">
    <property type="entry name" value="Glyas_Bleomycin-R_OHBP_Dase"/>
</dbReference>
<dbReference type="Proteomes" id="UP001141659">
    <property type="component" value="Unassembled WGS sequence"/>
</dbReference>
<evidence type="ECO:0000313" key="3">
    <source>
        <dbReference type="Proteomes" id="UP001141659"/>
    </source>
</evidence>
<accession>A0AAW5SXR2</accession>
<reference evidence="2" key="1">
    <citation type="submission" date="2020-07" db="EMBL/GenBank/DDBJ databases">
        <authorList>
            <person name="Pettersson B.M.F."/>
            <person name="Behra P.R.K."/>
            <person name="Ramesh M."/>
            <person name="Das S."/>
            <person name="Dasgupta S."/>
            <person name="Kirsebom L.A."/>
        </authorList>
    </citation>
    <scope>NUCLEOTIDE SEQUENCE</scope>
    <source>
        <strain evidence="2">DSM 44242</strain>
    </source>
</reference>
<dbReference type="PANTHER" id="PTHR36503:SF3">
    <property type="entry name" value="BLR0126 PROTEIN"/>
    <property type="match status" value="1"/>
</dbReference>
<evidence type="ECO:0000313" key="2">
    <source>
        <dbReference type="EMBL" id="MCV7387392.1"/>
    </source>
</evidence>
<reference evidence="2" key="2">
    <citation type="journal article" date="2022" name="BMC Genomics">
        <title>Comparative genome analysis of mycobacteria focusing on tRNA and non-coding RNA.</title>
        <authorList>
            <person name="Behra P.R.K."/>
            <person name="Pettersson B.M.F."/>
            <person name="Ramesh M."/>
            <person name="Das S."/>
            <person name="Dasgupta S."/>
            <person name="Kirsebom L.A."/>
        </authorList>
    </citation>
    <scope>NUCLEOTIDE SEQUENCE</scope>
    <source>
        <strain evidence="2">DSM 44242</strain>
    </source>
</reference>
<organism evidence="2 3">
    <name type="scientific">Mycolicibacterium porcinum</name>
    <dbReference type="NCBI Taxonomy" id="39693"/>
    <lineage>
        <taxon>Bacteria</taxon>
        <taxon>Bacillati</taxon>
        <taxon>Actinomycetota</taxon>
        <taxon>Actinomycetes</taxon>
        <taxon>Mycobacteriales</taxon>
        <taxon>Mycobacteriaceae</taxon>
        <taxon>Mycolicibacterium</taxon>
    </lineage>
</organism>
<protein>
    <submittedName>
        <fullName evidence="2">VOC family protein</fullName>
    </submittedName>
</protein>
<dbReference type="PANTHER" id="PTHR36503">
    <property type="entry name" value="BLR2520 PROTEIN"/>
    <property type="match status" value="1"/>
</dbReference>
<feature type="domain" description="VOC" evidence="1">
    <location>
        <begin position="4"/>
        <end position="128"/>
    </location>
</feature>
<sequence length="131" mass="13688">MALNLNSAVIEIVTGDLARSLDFYRLLGLAVPQPDGPHVEVALPGGNRLAFDTEEVIAGMHPGWTPPAGPGRVALAFGLDVPADVDALYERLTAAGHPGTLKPFDAPWGQRYATVEDPDGTSVDLFAALGS</sequence>
<name>A0AAW5SXR2_9MYCO</name>
<dbReference type="Pfam" id="PF00903">
    <property type="entry name" value="Glyoxalase"/>
    <property type="match status" value="1"/>
</dbReference>
<dbReference type="SUPFAM" id="SSF54593">
    <property type="entry name" value="Glyoxalase/Bleomycin resistance protein/Dihydroxybiphenyl dioxygenase"/>
    <property type="match status" value="1"/>
</dbReference>
<dbReference type="PROSITE" id="PS51819">
    <property type="entry name" value="VOC"/>
    <property type="match status" value="1"/>
</dbReference>
<proteinExistence type="predicted"/>
<dbReference type="InterPro" id="IPR004360">
    <property type="entry name" value="Glyas_Fos-R_dOase_dom"/>
</dbReference>
<evidence type="ECO:0000259" key="1">
    <source>
        <dbReference type="PROSITE" id="PS51819"/>
    </source>
</evidence>
<dbReference type="Gene3D" id="3.10.180.10">
    <property type="entry name" value="2,3-Dihydroxybiphenyl 1,2-Dioxygenase, domain 1"/>
    <property type="match status" value="1"/>
</dbReference>
<comment type="caution">
    <text evidence="2">The sequence shown here is derived from an EMBL/GenBank/DDBJ whole genome shotgun (WGS) entry which is preliminary data.</text>
</comment>
<dbReference type="RefSeq" id="WP_036447434.1">
    <property type="nucleotide sequence ID" value="NZ_JACKVC010000009.1"/>
</dbReference>
<dbReference type="InterPro" id="IPR037523">
    <property type="entry name" value="VOC_core"/>
</dbReference>
<dbReference type="AlphaFoldDB" id="A0AAW5SXR2"/>